<dbReference type="SUPFAM" id="SSF52047">
    <property type="entry name" value="RNI-like"/>
    <property type="match status" value="1"/>
</dbReference>
<comment type="caution">
    <text evidence="1">The sequence shown here is derived from an EMBL/GenBank/DDBJ whole genome shotgun (WGS) entry which is preliminary data.</text>
</comment>
<evidence type="ECO:0000313" key="2">
    <source>
        <dbReference type="Proteomes" id="UP001107558"/>
    </source>
</evidence>
<evidence type="ECO:0008006" key="3">
    <source>
        <dbReference type="Google" id="ProtNLM"/>
    </source>
</evidence>
<organism evidence="1 2">
    <name type="scientific">Polypedilum vanderplanki</name>
    <name type="common">Sleeping chironomid midge</name>
    <dbReference type="NCBI Taxonomy" id="319348"/>
    <lineage>
        <taxon>Eukaryota</taxon>
        <taxon>Metazoa</taxon>
        <taxon>Ecdysozoa</taxon>
        <taxon>Arthropoda</taxon>
        <taxon>Hexapoda</taxon>
        <taxon>Insecta</taxon>
        <taxon>Pterygota</taxon>
        <taxon>Neoptera</taxon>
        <taxon>Endopterygota</taxon>
        <taxon>Diptera</taxon>
        <taxon>Nematocera</taxon>
        <taxon>Chironomoidea</taxon>
        <taxon>Chironomidae</taxon>
        <taxon>Chironominae</taxon>
        <taxon>Polypedilum</taxon>
        <taxon>Polypedilum</taxon>
    </lineage>
</organism>
<reference evidence="1" key="1">
    <citation type="submission" date="2021-03" db="EMBL/GenBank/DDBJ databases">
        <title>Chromosome level genome of the anhydrobiotic midge Polypedilum vanderplanki.</title>
        <authorList>
            <person name="Yoshida Y."/>
            <person name="Kikawada T."/>
            <person name="Gusev O."/>
        </authorList>
    </citation>
    <scope>NUCLEOTIDE SEQUENCE</scope>
    <source>
        <strain evidence="1">NIAS01</strain>
        <tissue evidence="1">Whole body or cell culture</tissue>
    </source>
</reference>
<dbReference type="Proteomes" id="UP001107558">
    <property type="component" value="Chromosome 4"/>
</dbReference>
<dbReference type="InterPro" id="IPR032675">
    <property type="entry name" value="LRR_dom_sf"/>
</dbReference>
<dbReference type="Gene3D" id="3.80.10.10">
    <property type="entry name" value="Ribonuclease Inhibitor"/>
    <property type="match status" value="2"/>
</dbReference>
<gene>
    <name evidence="1" type="ORF">PVAND_017254</name>
</gene>
<keyword evidence="2" id="KW-1185">Reference proteome</keyword>
<dbReference type="AlphaFoldDB" id="A0A9J6BII2"/>
<dbReference type="EMBL" id="JADBJN010000004">
    <property type="protein sequence ID" value="KAG5669367.1"/>
    <property type="molecule type" value="Genomic_DNA"/>
</dbReference>
<sequence>MVNNGNLLDLPVEILMKIIKLAENDKNLSLTCFKFYELIKRINEKNVSLSVDYRYLLNPSLDLENFLNSSSTISLYINDNCSNLKNFDEKLQSFLQIYGHKVTKLIFNSRIKIHASKFLHLLPNLEELQLMKPISFEISEFQKFPKTLKNLKIHHENDLKNLEIFDVKELEINNDYYNNLQQNVDFIRNNRNLEKLTICYFTDINLSSAINLLNLKTLKIVGCQWTNQEMFGNCLKNLTQLKELTINAIPIEIFTIICDHLKQLEKLDFYFFSLTFLSDLKKVSKLSKLKELSIRNHLEENHFDELTKIKLKFLESLNISINFNSYLTQRIENLSENFLNLKSLTLFFIWQIPVKVLTKIFESFDKLENLSLSFVDNIQFNDAEENFFYLYYHKNENLKSLHFDRKNFQIEKLILNFILAFPNLEVFEIFGIFEVTREILKILLLGFPKLKKIQNLEISEDLLEFFLRFNKNFEEFNVYVNMLDDPNERLKDCSFSIHGMECFNKINRKEEIEIELSLSIYAHWQKIQTMMTSTKDIKKISICSLKHWNINDQILINCLRNISESVTKLSFFYDFSLTQIESLMKIFPNCEFISFDLNYFLRDLNSYFIFIENLKVHSVCVNLDFNYDLNFTKNKLNDFLEKIKFSKNSLKNFKCIIRNTDKIKDECILEMLEKRLGNQEKLVKKFENYNEEKRKFVYEFRA</sequence>
<evidence type="ECO:0000313" key="1">
    <source>
        <dbReference type="EMBL" id="KAG5669367.1"/>
    </source>
</evidence>
<proteinExistence type="predicted"/>
<accession>A0A9J6BII2</accession>
<protein>
    <recommendedName>
        <fullName evidence="3">F-box domain-containing protein</fullName>
    </recommendedName>
</protein>
<name>A0A9J6BII2_POLVA</name>